<evidence type="ECO:0000313" key="1">
    <source>
        <dbReference type="EMBL" id="KZC07544.1"/>
    </source>
</evidence>
<name>A0A154P878_DUFNO</name>
<evidence type="ECO:0000313" key="2">
    <source>
        <dbReference type="Proteomes" id="UP000076502"/>
    </source>
</evidence>
<dbReference type="AlphaFoldDB" id="A0A154P878"/>
<sequence length="80" mass="8989">MLRRDTISNALWWPEIGEGIGTAMFSNALLDANALKRWWTISQTAMGDPSGDSREPVPPVFPFVSRNRDKLHGRFAQSES</sequence>
<reference evidence="1 2" key="1">
    <citation type="submission" date="2015-07" db="EMBL/GenBank/DDBJ databases">
        <title>The genome of Dufourea novaeangliae.</title>
        <authorList>
            <person name="Pan H."/>
            <person name="Kapheim K."/>
        </authorList>
    </citation>
    <scope>NUCLEOTIDE SEQUENCE [LARGE SCALE GENOMIC DNA]</scope>
    <source>
        <strain evidence="1">0120121106</strain>
        <tissue evidence="1">Whole body</tissue>
    </source>
</reference>
<dbReference type="Proteomes" id="UP000076502">
    <property type="component" value="Unassembled WGS sequence"/>
</dbReference>
<protein>
    <submittedName>
        <fullName evidence="1">Uncharacterized protein</fullName>
    </submittedName>
</protein>
<proteinExistence type="predicted"/>
<keyword evidence="2" id="KW-1185">Reference proteome</keyword>
<organism evidence="1 2">
    <name type="scientific">Dufourea novaeangliae</name>
    <name type="common">Sweat bee</name>
    <dbReference type="NCBI Taxonomy" id="178035"/>
    <lineage>
        <taxon>Eukaryota</taxon>
        <taxon>Metazoa</taxon>
        <taxon>Ecdysozoa</taxon>
        <taxon>Arthropoda</taxon>
        <taxon>Hexapoda</taxon>
        <taxon>Insecta</taxon>
        <taxon>Pterygota</taxon>
        <taxon>Neoptera</taxon>
        <taxon>Endopterygota</taxon>
        <taxon>Hymenoptera</taxon>
        <taxon>Apocrita</taxon>
        <taxon>Aculeata</taxon>
        <taxon>Apoidea</taxon>
        <taxon>Anthophila</taxon>
        <taxon>Halictidae</taxon>
        <taxon>Rophitinae</taxon>
        <taxon>Dufourea</taxon>
    </lineage>
</organism>
<dbReference type="EMBL" id="KQ434827">
    <property type="protein sequence ID" value="KZC07544.1"/>
    <property type="molecule type" value="Genomic_DNA"/>
</dbReference>
<accession>A0A154P878</accession>
<gene>
    <name evidence="1" type="ORF">WN55_08315</name>
</gene>